<keyword evidence="5" id="KW-0539">Nucleus</keyword>
<protein>
    <recommendedName>
        <fullName evidence="10">Coiled-coil domain-containing protein 16</fullName>
    </recommendedName>
</protein>
<keyword evidence="6" id="KW-0175">Coiled coil</keyword>
<keyword evidence="3" id="KW-0863">Zinc-finger</keyword>
<feature type="compositionally biased region" description="Low complexity" evidence="7">
    <location>
        <begin position="368"/>
        <end position="391"/>
    </location>
</feature>
<comment type="caution">
    <text evidence="8">The sequence shown here is derived from an EMBL/GenBank/DDBJ whole genome shotgun (WGS) entry which is preliminary data.</text>
</comment>
<sequence>MSKDVRRLFAAQKAAKAGAAAAASPSSSSPSSLSASVSKRVTHPLAKYDPKTFRLTCAICGPAVPIKSDSLWNAHLVSKAHQEAVAKLRAVKEQMQRKEAEAAEQRKLWQQQQQQQQAQAQAQGQGVKRKAAGGLVAYADDSESDSDDEETGSAAPAPATNSQSAVTSDFKRVKIDDEAPEQEDHRREQEQDIEDEEETMAGLPAGFFDAAPLQSEATQDSIPQEEEEPEPEPENMEGVLPAGFFDNPEEDARVRVEVGGATADQQQRQVDVEFKALEAELARDLERQERQDAQIRAGQAVETKHITTANSASSEHIPYEEKVELEEQELEESIMARSEEEYLLFVEMQERLDALREKKNRLLVLQKSPSVATTAAVGASSSPSGISSSTKSKPRKAKGKSILDLVREQELAKKEKERQAAAAFAKANADRGDSKMGGGDDNSNGDEDESDEDDEDIEAMMDWRARRV</sequence>
<name>A0A9P7XJW2_9FUNG</name>
<evidence type="ECO:0000256" key="4">
    <source>
        <dbReference type="ARBA" id="ARBA00022833"/>
    </source>
</evidence>
<dbReference type="GO" id="GO:0044773">
    <property type="term" value="P:mitotic DNA damage checkpoint signaling"/>
    <property type="evidence" value="ECO:0007669"/>
    <property type="project" value="TreeGrafter"/>
</dbReference>
<evidence type="ECO:0000313" key="8">
    <source>
        <dbReference type="EMBL" id="KAG9062715.1"/>
    </source>
</evidence>
<evidence type="ECO:0008006" key="10">
    <source>
        <dbReference type="Google" id="ProtNLM"/>
    </source>
</evidence>
<reference evidence="8" key="1">
    <citation type="submission" date="2021-06" db="EMBL/GenBank/DDBJ databases">
        <title>Genome Sequence of Mortierella hyaline Strain SCG-10, a Cold-Adapted, Nitrate-Reducing Fungus Isolated from Soil in Minnesota, USA.</title>
        <authorList>
            <person name="Aldossari N."/>
        </authorList>
    </citation>
    <scope>NUCLEOTIDE SEQUENCE</scope>
    <source>
        <strain evidence="8">SCG-10</strain>
    </source>
</reference>
<evidence type="ECO:0000256" key="7">
    <source>
        <dbReference type="SAM" id="MobiDB-lite"/>
    </source>
</evidence>
<dbReference type="PANTHER" id="PTHR13278">
    <property type="entry name" value="ZINC FINGER PROTEIN 830"/>
    <property type="match status" value="1"/>
</dbReference>
<evidence type="ECO:0000256" key="2">
    <source>
        <dbReference type="ARBA" id="ARBA00022723"/>
    </source>
</evidence>
<dbReference type="GO" id="GO:0003676">
    <property type="term" value="F:nucleic acid binding"/>
    <property type="evidence" value="ECO:0007669"/>
    <property type="project" value="InterPro"/>
</dbReference>
<feature type="compositionally biased region" description="Acidic residues" evidence="7">
    <location>
        <begin position="140"/>
        <end position="151"/>
    </location>
</feature>
<feature type="compositionally biased region" description="Acidic residues" evidence="7">
    <location>
        <begin position="223"/>
        <end position="235"/>
    </location>
</feature>
<dbReference type="GO" id="GO:0008270">
    <property type="term" value="F:zinc ion binding"/>
    <property type="evidence" value="ECO:0007669"/>
    <property type="project" value="UniProtKB-KW"/>
</dbReference>
<keyword evidence="4" id="KW-0862">Zinc</keyword>
<accession>A0A9P7XJW2</accession>
<dbReference type="AlphaFoldDB" id="A0A9P7XJW2"/>
<organism evidence="8 9">
    <name type="scientific">Linnemannia hyalina</name>
    <dbReference type="NCBI Taxonomy" id="64524"/>
    <lineage>
        <taxon>Eukaryota</taxon>
        <taxon>Fungi</taxon>
        <taxon>Fungi incertae sedis</taxon>
        <taxon>Mucoromycota</taxon>
        <taxon>Mortierellomycotina</taxon>
        <taxon>Mortierellomycetes</taxon>
        <taxon>Mortierellales</taxon>
        <taxon>Mortierellaceae</taxon>
        <taxon>Linnemannia</taxon>
    </lineage>
</organism>
<gene>
    <name evidence="8" type="ORF">KI688_005021</name>
</gene>
<dbReference type="GO" id="GO:0005681">
    <property type="term" value="C:spliceosomal complex"/>
    <property type="evidence" value="ECO:0007669"/>
    <property type="project" value="InterPro"/>
</dbReference>
<proteinExistence type="predicted"/>
<comment type="subcellular location">
    <subcellularLocation>
        <location evidence="1">Nucleus</location>
    </subcellularLocation>
</comment>
<evidence type="ECO:0000256" key="5">
    <source>
        <dbReference type="ARBA" id="ARBA00023242"/>
    </source>
</evidence>
<dbReference type="PANTHER" id="PTHR13278:SF0">
    <property type="entry name" value="ZINC FINGER PROTEIN 830"/>
    <property type="match status" value="1"/>
</dbReference>
<feature type="compositionally biased region" description="Basic and acidic residues" evidence="7">
    <location>
        <begin position="169"/>
        <end position="190"/>
    </location>
</feature>
<feature type="region of interest" description="Disordered" evidence="7">
    <location>
        <begin position="366"/>
        <end position="468"/>
    </location>
</feature>
<feature type="region of interest" description="Disordered" evidence="7">
    <location>
        <begin position="137"/>
        <end position="254"/>
    </location>
</feature>
<dbReference type="GO" id="GO:0033260">
    <property type="term" value="P:nuclear DNA replication"/>
    <property type="evidence" value="ECO:0007669"/>
    <property type="project" value="TreeGrafter"/>
</dbReference>
<keyword evidence="9" id="KW-1185">Reference proteome</keyword>
<feature type="coiled-coil region" evidence="6">
    <location>
        <begin position="78"/>
        <end position="115"/>
    </location>
</feature>
<evidence type="ECO:0000313" key="9">
    <source>
        <dbReference type="Proteomes" id="UP000707451"/>
    </source>
</evidence>
<evidence type="ECO:0000256" key="3">
    <source>
        <dbReference type="ARBA" id="ARBA00022771"/>
    </source>
</evidence>
<feature type="compositionally biased region" description="Basic and acidic residues" evidence="7">
    <location>
        <begin position="405"/>
        <end position="419"/>
    </location>
</feature>
<feature type="region of interest" description="Disordered" evidence="7">
    <location>
        <begin position="17"/>
        <end position="37"/>
    </location>
</feature>
<dbReference type="GO" id="GO:0033314">
    <property type="term" value="P:mitotic DNA replication checkpoint signaling"/>
    <property type="evidence" value="ECO:0007669"/>
    <property type="project" value="TreeGrafter"/>
</dbReference>
<evidence type="ECO:0000256" key="1">
    <source>
        <dbReference type="ARBA" id="ARBA00004123"/>
    </source>
</evidence>
<dbReference type="Proteomes" id="UP000707451">
    <property type="component" value="Unassembled WGS sequence"/>
</dbReference>
<keyword evidence="2" id="KW-0479">Metal-binding</keyword>
<feature type="compositionally biased region" description="Acidic residues" evidence="7">
    <location>
        <begin position="443"/>
        <end position="459"/>
    </location>
</feature>
<dbReference type="EMBL" id="JAHRHY010000018">
    <property type="protein sequence ID" value="KAG9062715.1"/>
    <property type="molecule type" value="Genomic_DNA"/>
</dbReference>
<evidence type="ECO:0000256" key="6">
    <source>
        <dbReference type="SAM" id="Coils"/>
    </source>
</evidence>
<dbReference type="OrthoDB" id="77607at2759"/>
<dbReference type="InterPro" id="IPR040050">
    <property type="entry name" value="ZNF830-like"/>
</dbReference>